<keyword evidence="2" id="KW-1133">Transmembrane helix</keyword>
<evidence type="ECO:0000313" key="3">
    <source>
        <dbReference type="EMBL" id="CAE7211206.1"/>
    </source>
</evidence>
<accession>A0A8H3ECF3</accession>
<feature type="coiled-coil region" evidence="1">
    <location>
        <begin position="280"/>
        <end position="307"/>
    </location>
</feature>
<comment type="caution">
    <text evidence="3">The sequence shown here is derived from an EMBL/GenBank/DDBJ whole genome shotgun (WGS) entry which is preliminary data.</text>
</comment>
<organism evidence="3 4">
    <name type="scientific">Rhizoctonia solani</name>
    <dbReference type="NCBI Taxonomy" id="456999"/>
    <lineage>
        <taxon>Eukaryota</taxon>
        <taxon>Fungi</taxon>
        <taxon>Dikarya</taxon>
        <taxon>Basidiomycota</taxon>
        <taxon>Agaricomycotina</taxon>
        <taxon>Agaricomycetes</taxon>
        <taxon>Cantharellales</taxon>
        <taxon>Ceratobasidiaceae</taxon>
        <taxon>Rhizoctonia</taxon>
    </lineage>
</organism>
<name>A0A8H3ECF3_9AGAM</name>
<reference evidence="3" key="1">
    <citation type="submission" date="2021-01" db="EMBL/GenBank/DDBJ databases">
        <authorList>
            <person name="Kaushik A."/>
        </authorList>
    </citation>
    <scope>NUCLEOTIDE SEQUENCE</scope>
    <source>
        <strain evidence="3">AG5</strain>
    </source>
</reference>
<gene>
    <name evidence="3" type="ORF">RDB_LOCUS152400</name>
</gene>
<dbReference type="AlphaFoldDB" id="A0A8H3ECF3"/>
<dbReference type="Proteomes" id="UP000663827">
    <property type="component" value="Unassembled WGS sequence"/>
</dbReference>
<sequence>MRTHEDSAFEDYGYENRSATRRLAKVDSDSELSRNEQNNVLKLLSPFPDEQIQDDPKTAPKGRGKPVIFSGMKSAIGPVWRVIKFALVTYLVLVALPYTIFESFPEVVCKLPVLSEYTPYCAQEHGHSSSEKPIVTPDFVTLVNMQSGLNYVMEDSASGAKVAVDIKDSEMALRDLATLVRYSALSNKDPLESDLKLFVKDAKVASGNLQQFGSRVWGSVDRIVSLNKHMLIQLENTPTGKEDIATYRKDMEAIWRQGLGLLSSTLRKLIHEAQDNVGSLQRLEERLNNIEDMVSAEKHEISRQEQELKQQWVRERLGLNEEKRQSHGASLELLTTIKDDRKRALSHVTGALLQLTKMSNDLDELRDGVVAPVIISGSSNTPVEAHIESIRSGTEQLVNGQLRMRTIEDEYRRQKFSTD</sequence>
<keyword evidence="2" id="KW-0472">Membrane</keyword>
<evidence type="ECO:0000313" key="4">
    <source>
        <dbReference type="Proteomes" id="UP000663827"/>
    </source>
</evidence>
<keyword evidence="1" id="KW-0175">Coiled coil</keyword>
<evidence type="ECO:0000256" key="2">
    <source>
        <dbReference type="SAM" id="Phobius"/>
    </source>
</evidence>
<keyword evidence="2" id="KW-0812">Transmembrane</keyword>
<evidence type="ECO:0000256" key="1">
    <source>
        <dbReference type="SAM" id="Coils"/>
    </source>
</evidence>
<proteinExistence type="predicted"/>
<protein>
    <submittedName>
        <fullName evidence="3">Uncharacterized protein</fullName>
    </submittedName>
</protein>
<dbReference type="EMBL" id="CAJNJQ010004445">
    <property type="protein sequence ID" value="CAE7211206.1"/>
    <property type="molecule type" value="Genomic_DNA"/>
</dbReference>
<feature type="transmembrane region" description="Helical" evidence="2">
    <location>
        <begin position="82"/>
        <end position="101"/>
    </location>
</feature>